<dbReference type="AlphaFoldDB" id="A0A2T4UFB5"/>
<dbReference type="OrthoDB" id="9782992at2"/>
<dbReference type="Proteomes" id="UP000240739">
    <property type="component" value="Unassembled WGS sequence"/>
</dbReference>
<gene>
    <name evidence="2" type="ORF">C7Y72_16065</name>
</gene>
<dbReference type="SUPFAM" id="SSF47616">
    <property type="entry name" value="GST C-terminal domain-like"/>
    <property type="match status" value="1"/>
</dbReference>
<dbReference type="PANTHER" id="PTHR43968:SF6">
    <property type="entry name" value="GLUTATHIONE S-TRANSFERASE OMEGA"/>
    <property type="match status" value="1"/>
</dbReference>
<dbReference type="Gene3D" id="1.20.1050.10">
    <property type="match status" value="1"/>
</dbReference>
<protein>
    <recommendedName>
        <fullName evidence="1">GST C-terminal domain-containing protein</fullName>
    </recommendedName>
</protein>
<name>A0A2T4UFB5_9ACTN</name>
<keyword evidence="3" id="KW-1185">Reference proteome</keyword>
<dbReference type="Pfam" id="PF13417">
    <property type="entry name" value="GST_N_3"/>
    <property type="match status" value="1"/>
</dbReference>
<dbReference type="InterPro" id="IPR036282">
    <property type="entry name" value="Glutathione-S-Trfase_C_sf"/>
</dbReference>
<dbReference type="Gene3D" id="3.40.30.10">
    <property type="entry name" value="Glutaredoxin"/>
    <property type="match status" value="1"/>
</dbReference>
<dbReference type="SUPFAM" id="SSF52833">
    <property type="entry name" value="Thioredoxin-like"/>
    <property type="match status" value="1"/>
</dbReference>
<evidence type="ECO:0000259" key="1">
    <source>
        <dbReference type="PROSITE" id="PS50405"/>
    </source>
</evidence>
<accession>A0A2T4UFB5</accession>
<dbReference type="CDD" id="cd00299">
    <property type="entry name" value="GST_C_family"/>
    <property type="match status" value="1"/>
</dbReference>
<dbReference type="Pfam" id="PF13410">
    <property type="entry name" value="GST_C_2"/>
    <property type="match status" value="1"/>
</dbReference>
<evidence type="ECO:0000313" key="2">
    <source>
        <dbReference type="EMBL" id="PTL56476.1"/>
    </source>
</evidence>
<dbReference type="InterPro" id="IPR036249">
    <property type="entry name" value="Thioredoxin-like_sf"/>
</dbReference>
<dbReference type="PROSITE" id="PS50405">
    <property type="entry name" value="GST_CTER"/>
    <property type="match status" value="1"/>
</dbReference>
<dbReference type="RefSeq" id="WP_107570195.1">
    <property type="nucleotide sequence ID" value="NZ_PYYB01000002.1"/>
</dbReference>
<comment type="caution">
    <text evidence="2">The sequence shown here is derived from an EMBL/GenBank/DDBJ whole genome shotgun (WGS) entry which is preliminary data.</text>
</comment>
<dbReference type="EMBL" id="PYYB01000002">
    <property type="protein sequence ID" value="PTL56476.1"/>
    <property type="molecule type" value="Genomic_DNA"/>
</dbReference>
<dbReference type="InterPro" id="IPR050983">
    <property type="entry name" value="GST_Omega/HSP26"/>
</dbReference>
<dbReference type="InterPro" id="IPR004045">
    <property type="entry name" value="Glutathione_S-Trfase_N"/>
</dbReference>
<sequence length="207" mass="23131">MDLRVHRIPFSTNVERIALAAGIKGLAVTWVDHDAADRAALRALSGQELVPVAELPDGTVVTDSPEILRQIELLAPEPPLWPADPAERARAEIFVAWFNRVWKLAPNALEAELARAAPDAERVTALTAELRGTLSWFEDLLRDHDHLLGDRVGIADVVAFPFLRYALLHDPADDEPFHRVLIERLALRDGFPALAAWIRRMDRLPRA</sequence>
<organism evidence="2 3">
    <name type="scientific">Paraconexibacter algicola</name>
    <dbReference type="NCBI Taxonomy" id="2133960"/>
    <lineage>
        <taxon>Bacteria</taxon>
        <taxon>Bacillati</taxon>
        <taxon>Actinomycetota</taxon>
        <taxon>Thermoleophilia</taxon>
        <taxon>Solirubrobacterales</taxon>
        <taxon>Paraconexibacteraceae</taxon>
        <taxon>Paraconexibacter</taxon>
    </lineage>
</organism>
<evidence type="ECO:0000313" key="3">
    <source>
        <dbReference type="Proteomes" id="UP000240739"/>
    </source>
</evidence>
<dbReference type="SFLD" id="SFLDS00019">
    <property type="entry name" value="Glutathione_Transferase_(cytos"/>
    <property type="match status" value="1"/>
</dbReference>
<reference evidence="2 3" key="1">
    <citation type="submission" date="2018-03" db="EMBL/GenBank/DDBJ databases">
        <title>Aquarubrobacter algicola gen. nov., sp. nov., a novel actinobacterium isolated from shallow eutrophic lake during the end of cyanobacterial harmful algal blooms.</title>
        <authorList>
            <person name="Chun S.J."/>
        </authorList>
    </citation>
    <scope>NUCLEOTIDE SEQUENCE [LARGE SCALE GENOMIC DNA]</scope>
    <source>
        <strain evidence="2 3">Seoho-28</strain>
    </source>
</reference>
<dbReference type="PANTHER" id="PTHR43968">
    <property type="match status" value="1"/>
</dbReference>
<dbReference type="InterPro" id="IPR040079">
    <property type="entry name" value="Glutathione_S-Trfase"/>
</dbReference>
<feature type="domain" description="GST C-terminal" evidence="1">
    <location>
        <begin position="84"/>
        <end position="207"/>
    </location>
</feature>
<dbReference type="GO" id="GO:0005737">
    <property type="term" value="C:cytoplasm"/>
    <property type="evidence" value="ECO:0007669"/>
    <property type="project" value="TreeGrafter"/>
</dbReference>
<proteinExistence type="predicted"/>
<dbReference type="InterPro" id="IPR010987">
    <property type="entry name" value="Glutathione-S-Trfase_C-like"/>
</dbReference>